<evidence type="ECO:0000313" key="2">
    <source>
        <dbReference type="EMBL" id="POG79391.1"/>
    </source>
</evidence>
<dbReference type="Proteomes" id="UP000018888">
    <property type="component" value="Unassembled WGS sequence"/>
</dbReference>
<dbReference type="InterPro" id="IPR029058">
    <property type="entry name" value="AB_hydrolase_fold"/>
</dbReference>
<dbReference type="InterPro" id="IPR018712">
    <property type="entry name" value="Tle1-like_cat"/>
</dbReference>
<name>A0A2H5UD00_RHIID</name>
<gene>
    <name evidence="2" type="ORF">GLOIN_2v1836323</name>
</gene>
<reference evidence="2 3" key="2">
    <citation type="journal article" date="2018" name="New Phytol.">
        <title>High intraspecific genome diversity in the model arbuscular mycorrhizal symbiont Rhizophagus irregularis.</title>
        <authorList>
            <person name="Chen E.C.H."/>
            <person name="Morin E."/>
            <person name="Beaudet D."/>
            <person name="Noel J."/>
            <person name="Yildirir G."/>
            <person name="Ndikumana S."/>
            <person name="Charron P."/>
            <person name="St-Onge C."/>
            <person name="Giorgi J."/>
            <person name="Kruger M."/>
            <person name="Marton T."/>
            <person name="Ropars J."/>
            <person name="Grigoriev I.V."/>
            <person name="Hainaut M."/>
            <person name="Henrissat B."/>
            <person name="Roux C."/>
            <person name="Martin F."/>
            <person name="Corradi N."/>
        </authorList>
    </citation>
    <scope>NUCLEOTIDE SEQUENCE [LARGE SCALE GENOMIC DNA]</scope>
    <source>
        <strain evidence="2 3">DAOM 197198</strain>
    </source>
</reference>
<feature type="domain" description="T6SS Phospholipase effector Tle1-like catalytic" evidence="1">
    <location>
        <begin position="50"/>
        <end position="310"/>
    </location>
</feature>
<dbReference type="VEuPathDB" id="FungiDB:RhiirFUN_024405"/>
<evidence type="ECO:0000313" key="3">
    <source>
        <dbReference type="Proteomes" id="UP000018888"/>
    </source>
</evidence>
<organism evidence="2 3">
    <name type="scientific">Rhizophagus irregularis (strain DAOM 181602 / DAOM 197198 / MUCL 43194)</name>
    <name type="common">Arbuscular mycorrhizal fungus</name>
    <name type="synonym">Glomus intraradices</name>
    <dbReference type="NCBI Taxonomy" id="747089"/>
    <lineage>
        <taxon>Eukaryota</taxon>
        <taxon>Fungi</taxon>
        <taxon>Fungi incertae sedis</taxon>
        <taxon>Mucoromycota</taxon>
        <taxon>Glomeromycotina</taxon>
        <taxon>Glomeromycetes</taxon>
        <taxon>Glomerales</taxon>
        <taxon>Glomeraceae</taxon>
        <taxon>Rhizophagus</taxon>
    </lineage>
</organism>
<evidence type="ECO:0000259" key="1">
    <source>
        <dbReference type="Pfam" id="PF09994"/>
    </source>
</evidence>
<dbReference type="SUPFAM" id="SSF53474">
    <property type="entry name" value="alpha/beta-Hydrolases"/>
    <property type="match status" value="1"/>
</dbReference>
<reference evidence="2 3" key="1">
    <citation type="journal article" date="2013" name="Proc. Natl. Acad. Sci. U.S.A.">
        <title>Genome of an arbuscular mycorrhizal fungus provides insight into the oldest plant symbiosis.</title>
        <authorList>
            <person name="Tisserant E."/>
            <person name="Malbreil M."/>
            <person name="Kuo A."/>
            <person name="Kohler A."/>
            <person name="Symeonidi A."/>
            <person name="Balestrini R."/>
            <person name="Charron P."/>
            <person name="Duensing N."/>
            <person name="Frei Dit Frey N."/>
            <person name="Gianinazzi-Pearson V."/>
            <person name="Gilbert L.B."/>
            <person name="Handa Y."/>
            <person name="Herr J.R."/>
            <person name="Hijri M."/>
            <person name="Koul R."/>
            <person name="Kawaguchi M."/>
            <person name="Krajinski F."/>
            <person name="Lammers P.J."/>
            <person name="Masclaux F.G."/>
            <person name="Murat C."/>
            <person name="Morin E."/>
            <person name="Ndikumana S."/>
            <person name="Pagni M."/>
            <person name="Petitpierre D."/>
            <person name="Requena N."/>
            <person name="Rosikiewicz P."/>
            <person name="Riley R."/>
            <person name="Saito K."/>
            <person name="San Clemente H."/>
            <person name="Shapiro H."/>
            <person name="van Tuinen D."/>
            <person name="Becard G."/>
            <person name="Bonfante P."/>
            <person name="Paszkowski U."/>
            <person name="Shachar-Hill Y.Y."/>
            <person name="Tuskan G.A."/>
            <person name="Young P.W."/>
            <person name="Sanders I.R."/>
            <person name="Henrissat B."/>
            <person name="Rensing S.A."/>
            <person name="Grigoriev I.V."/>
            <person name="Corradi N."/>
            <person name="Roux C."/>
            <person name="Martin F."/>
        </authorList>
    </citation>
    <scope>NUCLEOTIDE SEQUENCE [LARGE SCALE GENOMIC DNA]</scope>
    <source>
        <strain evidence="2 3">DAOM 197198</strain>
    </source>
</reference>
<sequence>MKQIREFILLEFEFRLSSFGDHHVFFLLFFLDKQNTNLQEKQENFVKMGRNIVVMCDGTWNNPNSQTNVFTLYKELIEREFEQHVLYIDGVGVGELIWNFTVDGAIAFSLDNKIKEGYRFIVDHYHPDDDIWLFGFSRGAYTARCIAGMIRNCGILNREINPDQIDKSVDLAYGFYRDRDLAKHPKAKGSEEFKKSFSYPDSKKPIIKFLGLWDTVGAHGLPGYAIGEGFRYLELYDQKVPSIIKFACQALAIHENSAFFEPCRILPNKSGTIVKETWFPGVHNEIGGGTFLSLKGNERIINATLLWMIENIVEAGGLLMHDNIETYRARFSPDTGPSWNNMNYMSARINSILPTIMVKDRTIPLELDSSSKFLRKDLLYRDGDWLLPFGVRPYLCTHYTSKTYEEFRKVMEKNGIKLYNKDNKNIKYDMDVNEKAQDPTKKMRPKNILKLSRI</sequence>
<accession>A0A2H5UD00</accession>
<keyword evidence="3" id="KW-1185">Reference proteome</keyword>
<dbReference type="Pfam" id="PF09994">
    <property type="entry name" value="T6SS_Tle1-like_cat"/>
    <property type="match status" value="1"/>
</dbReference>
<proteinExistence type="predicted"/>
<dbReference type="STRING" id="747089.A0A2H5UD00"/>
<dbReference type="AlphaFoldDB" id="A0A2H5UD00"/>
<comment type="caution">
    <text evidence="2">The sequence shown here is derived from an EMBL/GenBank/DDBJ whole genome shotgun (WGS) entry which is preliminary data.</text>
</comment>
<dbReference type="EMBL" id="AUPC02000025">
    <property type="protein sequence ID" value="POG79391.1"/>
    <property type="molecule type" value="Genomic_DNA"/>
</dbReference>
<dbReference type="PANTHER" id="PTHR33840">
    <property type="match status" value="1"/>
</dbReference>
<protein>
    <recommendedName>
        <fullName evidence="1">T6SS Phospholipase effector Tle1-like catalytic domain-containing protein</fullName>
    </recommendedName>
</protein>
<dbReference type="PANTHER" id="PTHR33840:SF1">
    <property type="entry name" value="TLE1 PHOSPHOLIPASE DOMAIN-CONTAINING PROTEIN"/>
    <property type="match status" value="1"/>
</dbReference>